<feature type="compositionally biased region" description="Low complexity" evidence="5">
    <location>
        <begin position="725"/>
        <end position="736"/>
    </location>
</feature>
<dbReference type="PANTHER" id="PTHR28013">
    <property type="entry name" value="PROTEIN DCV1-RELATED"/>
    <property type="match status" value="1"/>
</dbReference>
<keyword evidence="8" id="KW-1185">Reference proteome</keyword>
<dbReference type="PANTHER" id="PTHR28013:SF3">
    <property type="entry name" value="PROTEIN DCV1-RELATED"/>
    <property type="match status" value="1"/>
</dbReference>
<evidence type="ECO:0000256" key="5">
    <source>
        <dbReference type="SAM" id="MobiDB-lite"/>
    </source>
</evidence>
<feature type="region of interest" description="Disordered" evidence="5">
    <location>
        <begin position="368"/>
        <end position="801"/>
    </location>
</feature>
<dbReference type="AlphaFoldDB" id="A0A161W574"/>
<dbReference type="EMBL" id="LFIW01002187">
    <property type="protein sequence ID" value="KZL78918.1"/>
    <property type="molecule type" value="Genomic_DNA"/>
</dbReference>
<dbReference type="Proteomes" id="UP000076584">
    <property type="component" value="Unassembled WGS sequence"/>
</dbReference>
<evidence type="ECO:0000256" key="1">
    <source>
        <dbReference type="ARBA" id="ARBA00004141"/>
    </source>
</evidence>
<feature type="compositionally biased region" description="Polar residues" evidence="5">
    <location>
        <begin position="771"/>
        <end position="780"/>
    </location>
</feature>
<feature type="compositionally biased region" description="Pro residues" evidence="5">
    <location>
        <begin position="486"/>
        <end position="500"/>
    </location>
</feature>
<feature type="compositionally biased region" description="Gly residues" evidence="5">
    <location>
        <begin position="442"/>
        <end position="464"/>
    </location>
</feature>
<feature type="transmembrane region" description="Helical" evidence="6">
    <location>
        <begin position="217"/>
        <end position="240"/>
    </location>
</feature>
<feature type="compositionally biased region" description="Pro residues" evidence="5">
    <location>
        <begin position="596"/>
        <end position="609"/>
    </location>
</feature>
<keyword evidence="3 6" id="KW-1133">Transmembrane helix</keyword>
<keyword evidence="4 6" id="KW-0472">Membrane</keyword>
<feature type="compositionally biased region" description="Pro residues" evidence="5">
    <location>
        <begin position="512"/>
        <end position="529"/>
    </location>
</feature>
<feature type="transmembrane region" description="Helical" evidence="6">
    <location>
        <begin position="284"/>
        <end position="306"/>
    </location>
</feature>
<dbReference type="GO" id="GO:0005886">
    <property type="term" value="C:plasma membrane"/>
    <property type="evidence" value="ECO:0007669"/>
    <property type="project" value="InterPro"/>
</dbReference>
<organism evidence="7 8">
    <name type="scientific">Colletotrichum incanum</name>
    <name type="common">Soybean anthracnose fungus</name>
    <dbReference type="NCBI Taxonomy" id="1573173"/>
    <lineage>
        <taxon>Eukaryota</taxon>
        <taxon>Fungi</taxon>
        <taxon>Dikarya</taxon>
        <taxon>Ascomycota</taxon>
        <taxon>Pezizomycotina</taxon>
        <taxon>Sordariomycetes</taxon>
        <taxon>Hypocreomycetidae</taxon>
        <taxon>Glomerellales</taxon>
        <taxon>Glomerellaceae</taxon>
        <taxon>Colletotrichum</taxon>
        <taxon>Colletotrichum spaethianum species complex</taxon>
    </lineage>
</organism>
<dbReference type="STRING" id="1573173.A0A161W574"/>
<sequence length="847" mass="90083">LIYSLDRTTGDLRHCFRTTNTRQHSSTKQHLGNKGAGEPGLEREKETVITAPRLALFCTLAHVTIFNNLDFFHRTDDAARRFHLILANPEPSRDDTRSLRAQLTPSSPRLDDAGFPYTSFGSRFLRRQAAIMLRPATPMSLLLFAAFALLLLSTLSTPIIKQIPLGSFKGASFGVFGVCKADGNCEGPEIGYDTTKVFAAADNKGAFDLPDSARNTLSAILIVHPIAALTTLIMFIMAAVAHLHSPSHSARYLLAVFIFSFIDFLICLLAFLVDVLLFVPHMAWGSYIVLAATILVGMSGLVACAMRRMLVSRKARKKRIAENAEMSGENYYNREAQVKTAASAGSQPTMPVVSGGNGIDKMPTFASFESQKKDDQVSDERIPLTARSPTNGSQGVTTATDAPPSRSGSVPPHQRDPYGNPMPPQDGFGPRRGPSQERMRGRGGTPPGGFRGRGGGGYGRGGYNNYGPPPPGRGGYGPPGRGGYGGPPPGGRGGYGPPPRGGFGPNGMRGGRPPPPGYQPGPPPGPGGPGPYDRRPSPGNGYGGPPPGGPYGRRSMDMAPGYSSANNSTNPSLPSIPQQQGYEAYNPERVSLPRAESPPPLPGDVPPPGVGQAVEMDAATGSPAHPPPGFGQFRDSDADIAGMVGLQQQQQNGGNRSQPQRHDTYMSEGSRYSSDEAYVPPRQVWNQNQGSSRTASPLQRSELPTRSSPTPAASDYYEDVDPRFADAPAPAPASRAGPPPALQVPLPAPNMYDDAHADAGARSPGAESDRSNFTSISQRGINPRWNPAPPIPGFGQQMPPRRPIQQQRQDMLLNNNPDFELPGSRLGPPSRAGGNGMIPGSAYPQGF</sequence>
<feature type="non-terminal residue" evidence="7">
    <location>
        <position position="1"/>
    </location>
</feature>
<feature type="region of interest" description="Disordered" evidence="5">
    <location>
        <begin position="19"/>
        <end position="43"/>
    </location>
</feature>
<dbReference type="GO" id="GO:0032153">
    <property type="term" value="C:cell division site"/>
    <property type="evidence" value="ECO:0007669"/>
    <property type="project" value="TreeGrafter"/>
</dbReference>
<proteinExistence type="predicted"/>
<comment type="caution">
    <text evidence="7">The sequence shown here is derived from an EMBL/GenBank/DDBJ whole genome shotgun (WGS) entry which is preliminary data.</text>
</comment>
<dbReference type="InterPro" id="IPR009571">
    <property type="entry name" value="SUR7/Rim9-like_fungi"/>
</dbReference>
<protein>
    <submittedName>
        <fullName evidence="7">Ph signal transduction protein</fullName>
    </submittedName>
</protein>
<feature type="transmembrane region" description="Helical" evidence="6">
    <location>
        <begin position="252"/>
        <end position="278"/>
    </location>
</feature>
<feature type="compositionally biased region" description="Polar residues" evidence="5">
    <location>
        <begin position="684"/>
        <end position="711"/>
    </location>
</feature>
<feature type="compositionally biased region" description="Basic and acidic residues" evidence="5">
    <location>
        <begin position="370"/>
        <end position="382"/>
    </location>
</feature>
<feature type="compositionally biased region" description="Gly residues" evidence="5">
    <location>
        <begin position="473"/>
        <end position="485"/>
    </location>
</feature>
<evidence type="ECO:0000256" key="3">
    <source>
        <dbReference type="ARBA" id="ARBA00022989"/>
    </source>
</evidence>
<keyword evidence="2 6" id="KW-0812">Transmembrane</keyword>
<accession>A0A161W574</accession>
<name>A0A161W574_COLIC</name>
<feature type="transmembrane region" description="Helical" evidence="6">
    <location>
        <begin position="141"/>
        <end position="160"/>
    </location>
</feature>
<feature type="compositionally biased region" description="Gly residues" evidence="5">
    <location>
        <begin position="501"/>
        <end position="510"/>
    </location>
</feature>
<feature type="compositionally biased region" description="Pro residues" evidence="5">
    <location>
        <begin position="737"/>
        <end position="748"/>
    </location>
</feature>
<evidence type="ECO:0000256" key="6">
    <source>
        <dbReference type="SAM" id="Phobius"/>
    </source>
</evidence>
<evidence type="ECO:0000313" key="8">
    <source>
        <dbReference type="Proteomes" id="UP000076584"/>
    </source>
</evidence>
<dbReference type="Pfam" id="PF06687">
    <property type="entry name" value="SUR7"/>
    <property type="match status" value="1"/>
</dbReference>
<reference evidence="7 8" key="1">
    <citation type="submission" date="2015-06" db="EMBL/GenBank/DDBJ databases">
        <title>Survival trade-offs in plant roots during colonization by closely related pathogenic and mutualistic fungi.</title>
        <authorList>
            <person name="Hacquard S."/>
            <person name="Kracher B."/>
            <person name="Hiruma K."/>
            <person name="Weinman A."/>
            <person name="Muench P."/>
            <person name="Garrido Oter R."/>
            <person name="Ver Loren van Themaat E."/>
            <person name="Dallerey J.-F."/>
            <person name="Damm U."/>
            <person name="Henrissat B."/>
            <person name="Lespinet O."/>
            <person name="Thon M."/>
            <person name="Kemen E."/>
            <person name="McHardy A.C."/>
            <person name="Schulze-Lefert P."/>
            <person name="O'Connell R.J."/>
        </authorList>
    </citation>
    <scope>NUCLEOTIDE SEQUENCE [LARGE SCALE GENOMIC DNA]</scope>
    <source>
        <strain evidence="7 8">MAFF 238704</strain>
    </source>
</reference>
<evidence type="ECO:0000256" key="2">
    <source>
        <dbReference type="ARBA" id="ARBA00022692"/>
    </source>
</evidence>
<feature type="compositionally biased region" description="Polar residues" evidence="5">
    <location>
        <begin position="19"/>
        <end position="30"/>
    </location>
</feature>
<dbReference type="GO" id="GO:0035838">
    <property type="term" value="C:growing cell tip"/>
    <property type="evidence" value="ECO:0007669"/>
    <property type="project" value="TreeGrafter"/>
</dbReference>
<dbReference type="InterPro" id="IPR051380">
    <property type="entry name" value="pH-response_reg_palI/RIM9"/>
</dbReference>
<feature type="compositionally biased region" description="Polar residues" evidence="5">
    <location>
        <begin position="387"/>
        <end position="400"/>
    </location>
</feature>
<feature type="compositionally biased region" description="Low complexity" evidence="5">
    <location>
        <begin position="647"/>
        <end position="658"/>
    </location>
</feature>
<feature type="region of interest" description="Disordered" evidence="5">
    <location>
        <begin position="814"/>
        <end position="847"/>
    </location>
</feature>
<comment type="subcellular location">
    <subcellularLocation>
        <location evidence="1">Membrane</location>
        <topology evidence="1">Multi-pass membrane protein</topology>
    </subcellularLocation>
</comment>
<feature type="compositionally biased region" description="Polar residues" evidence="5">
    <location>
        <begin position="563"/>
        <end position="581"/>
    </location>
</feature>
<gene>
    <name evidence="7" type="ORF">CI238_11483</name>
</gene>
<evidence type="ECO:0000256" key="4">
    <source>
        <dbReference type="ARBA" id="ARBA00023136"/>
    </source>
</evidence>
<evidence type="ECO:0000313" key="7">
    <source>
        <dbReference type="EMBL" id="KZL78918.1"/>
    </source>
</evidence>